<dbReference type="InterPro" id="IPR001789">
    <property type="entry name" value="Sig_transdc_resp-reg_receiver"/>
</dbReference>
<keyword evidence="10" id="KW-1185">Reference proteome</keyword>
<evidence type="ECO:0000256" key="4">
    <source>
        <dbReference type="ARBA" id="ARBA00023163"/>
    </source>
</evidence>
<evidence type="ECO:0000256" key="6">
    <source>
        <dbReference type="PROSITE-ProRule" id="PRU00169"/>
    </source>
</evidence>
<feature type="modified residue" description="4-aspartylphosphate" evidence="6">
    <location>
        <position position="55"/>
    </location>
</feature>
<dbReference type="PROSITE" id="PS50110">
    <property type="entry name" value="RESPONSE_REGULATORY"/>
    <property type="match status" value="1"/>
</dbReference>
<keyword evidence="3" id="KW-0238">DNA-binding</keyword>
<dbReference type="PROSITE" id="PS01124">
    <property type="entry name" value="HTH_ARAC_FAMILY_2"/>
    <property type="match status" value="1"/>
</dbReference>
<protein>
    <recommendedName>
        <fullName evidence="1">Stage 0 sporulation protein A homolog</fullName>
    </recommendedName>
</protein>
<organism evidence="9 10">
    <name type="scientific">Christensenella minuta</name>
    <dbReference type="NCBI Taxonomy" id="626937"/>
    <lineage>
        <taxon>Bacteria</taxon>
        <taxon>Bacillati</taxon>
        <taxon>Bacillota</taxon>
        <taxon>Clostridia</taxon>
        <taxon>Christensenellales</taxon>
        <taxon>Christensenellaceae</taxon>
        <taxon>Christensenella</taxon>
    </lineage>
</organism>
<feature type="domain" description="Response regulatory" evidence="8">
    <location>
        <begin position="3"/>
        <end position="120"/>
    </location>
</feature>
<reference evidence="9 10" key="1">
    <citation type="submission" date="2016-02" db="EMBL/GenBank/DDBJ databases">
        <authorList>
            <person name="Wen L."/>
            <person name="He K."/>
            <person name="Yang H."/>
        </authorList>
    </citation>
    <scope>NUCLEOTIDE SEQUENCE [LARGE SCALE GENOMIC DNA]</scope>
    <source>
        <strain evidence="9 10">DSM 22607</strain>
    </source>
</reference>
<dbReference type="STRING" id="626937.HMPREF3293_00543"/>
<dbReference type="EMBL" id="LSZW01000040">
    <property type="protein sequence ID" value="KXK66500.1"/>
    <property type="molecule type" value="Genomic_DNA"/>
</dbReference>
<evidence type="ECO:0000256" key="2">
    <source>
        <dbReference type="ARBA" id="ARBA00023015"/>
    </source>
</evidence>
<evidence type="ECO:0000256" key="3">
    <source>
        <dbReference type="ARBA" id="ARBA00023125"/>
    </source>
</evidence>
<dbReference type="SUPFAM" id="SSF46689">
    <property type="entry name" value="Homeodomain-like"/>
    <property type="match status" value="2"/>
</dbReference>
<dbReference type="RefSeq" id="WP_066522591.1">
    <property type="nucleotide sequence ID" value="NZ_CABMOF010000009.1"/>
</dbReference>
<dbReference type="PANTHER" id="PTHR43280:SF2">
    <property type="entry name" value="HTH-TYPE TRANSCRIPTIONAL REGULATOR EXSA"/>
    <property type="match status" value="1"/>
</dbReference>
<dbReference type="InterPro" id="IPR018062">
    <property type="entry name" value="HTH_AraC-typ_CS"/>
</dbReference>
<dbReference type="GO" id="GO:0043565">
    <property type="term" value="F:sequence-specific DNA binding"/>
    <property type="evidence" value="ECO:0007669"/>
    <property type="project" value="InterPro"/>
</dbReference>
<dbReference type="Gene3D" id="1.10.10.60">
    <property type="entry name" value="Homeodomain-like"/>
    <property type="match status" value="2"/>
</dbReference>
<keyword evidence="6" id="KW-0597">Phosphoprotein</keyword>
<dbReference type="PROSITE" id="PS00041">
    <property type="entry name" value="HTH_ARAC_FAMILY_1"/>
    <property type="match status" value="1"/>
</dbReference>
<dbReference type="SUPFAM" id="SSF52172">
    <property type="entry name" value="CheY-like"/>
    <property type="match status" value="1"/>
</dbReference>
<dbReference type="SMART" id="SM00342">
    <property type="entry name" value="HTH_ARAC"/>
    <property type="match status" value="1"/>
</dbReference>
<dbReference type="KEGG" id="cmiu:B1H56_09775"/>
<dbReference type="SMART" id="SM00448">
    <property type="entry name" value="REC"/>
    <property type="match status" value="1"/>
</dbReference>
<dbReference type="InterPro" id="IPR011006">
    <property type="entry name" value="CheY-like_superfamily"/>
</dbReference>
<gene>
    <name evidence="9" type="ORF">HMPREF3293_00543</name>
</gene>
<comment type="function">
    <text evidence="5">May play the central regulatory role in sporulation. It may be an element of the effector pathway responsible for the activation of sporulation genes in response to nutritional stress. Spo0A may act in concert with spo0H (a sigma factor) to control the expression of some genes that are critical to the sporulation process.</text>
</comment>
<dbReference type="InterPro" id="IPR018060">
    <property type="entry name" value="HTH_AraC"/>
</dbReference>
<evidence type="ECO:0000259" key="7">
    <source>
        <dbReference type="PROSITE" id="PS01124"/>
    </source>
</evidence>
<evidence type="ECO:0000313" key="10">
    <source>
        <dbReference type="Proteomes" id="UP000070366"/>
    </source>
</evidence>
<dbReference type="AlphaFoldDB" id="A0A136Q777"/>
<dbReference type="PANTHER" id="PTHR43280">
    <property type="entry name" value="ARAC-FAMILY TRANSCRIPTIONAL REGULATOR"/>
    <property type="match status" value="1"/>
</dbReference>
<sequence length="524" mass="60154">MFKILIADDEPIAREAVATIIKKHFLEKIEIAQAQSGREAVEKAGTLQPDIVCMDIRMPGLNGIETIRELKRRYPEMIFIVITAFDDFDTVVEALKLGVQDYFLKPIKIDDLVRSLQKAIGQIMQRQDEREEALNLKDTVSKLMPELEKELIYTLFIGNIARIYDYGYLGLLGIKTECGGCFGLRIDAADEAEAQRAAQRIKQYIKNRYRGLSSSLQDGKMIVFLFEEITVKDREFWLHECAKNLAQATHCEHVFLSVAPYSTSLHELRESYLTVAAVLENSNGNEGTVFCKTWDSFSVEKRTEYPFKLEEMVFQEIRRGCVTAAHEKTVQLFEVFAQISQGSQKKLVGEIQKFVAALIRFRMSVESEEGTEDSFDLFTDPVELMNRCLQEVETLCHTAVQPDKETANESIRKAIGYIRENYRNNISLCDVADHVGLSSFYFTKIFKNELGMTFVRYLTSLRIENAKKIMEKDPAVQIKELCYEVGYNDPKYFCRAFQSIEKQSPTAFRRALKAKGRQEEKECK</sequence>
<dbReference type="GO" id="GO:0003700">
    <property type="term" value="F:DNA-binding transcription factor activity"/>
    <property type="evidence" value="ECO:0007669"/>
    <property type="project" value="InterPro"/>
</dbReference>
<keyword evidence="4" id="KW-0804">Transcription</keyword>
<evidence type="ECO:0000313" key="9">
    <source>
        <dbReference type="EMBL" id="KXK66500.1"/>
    </source>
</evidence>
<dbReference type="Pfam" id="PF12833">
    <property type="entry name" value="HTH_18"/>
    <property type="match status" value="1"/>
</dbReference>
<dbReference type="OrthoDB" id="324626at2"/>
<feature type="domain" description="HTH araC/xylS-type" evidence="7">
    <location>
        <begin position="412"/>
        <end position="511"/>
    </location>
</feature>
<dbReference type="InterPro" id="IPR009057">
    <property type="entry name" value="Homeodomain-like_sf"/>
</dbReference>
<dbReference type="Gene3D" id="3.40.50.2300">
    <property type="match status" value="1"/>
</dbReference>
<dbReference type="Pfam" id="PF00072">
    <property type="entry name" value="Response_reg"/>
    <property type="match status" value="1"/>
</dbReference>
<evidence type="ECO:0000256" key="5">
    <source>
        <dbReference type="ARBA" id="ARBA00024867"/>
    </source>
</evidence>
<name>A0A136Q777_9FIRM</name>
<keyword evidence="2" id="KW-0805">Transcription regulation</keyword>
<dbReference type="CDD" id="cd17536">
    <property type="entry name" value="REC_YesN-like"/>
    <property type="match status" value="1"/>
</dbReference>
<proteinExistence type="predicted"/>
<evidence type="ECO:0000256" key="1">
    <source>
        <dbReference type="ARBA" id="ARBA00018672"/>
    </source>
</evidence>
<accession>A0A136Q777</accession>
<dbReference type="GO" id="GO:0000160">
    <property type="term" value="P:phosphorelay signal transduction system"/>
    <property type="evidence" value="ECO:0007669"/>
    <property type="project" value="InterPro"/>
</dbReference>
<evidence type="ECO:0000259" key="8">
    <source>
        <dbReference type="PROSITE" id="PS50110"/>
    </source>
</evidence>
<dbReference type="Proteomes" id="UP000070366">
    <property type="component" value="Unassembled WGS sequence"/>
</dbReference>
<comment type="caution">
    <text evidence="9">The sequence shown here is derived from an EMBL/GenBank/DDBJ whole genome shotgun (WGS) entry which is preliminary data.</text>
</comment>